<sequence length="183" mass="19600">MGFAEKYIASINSSNLKDDERHHLTEALAAAALADRSGSGLGALLSRVKYADGAARQLFESGSSNLAQLLRIWTAAVAEKGRSRGWVKANTAWDQQAAQALYRRVAHASLAHWLDGKCVACHGTGVTSNRQFCVPCKGGGKGEVECAGGFERERIVDMVSELEGLAQAHNARAARRLSSALKY</sequence>
<dbReference type="EMBL" id="CP041185">
    <property type="protein sequence ID" value="QDG69407.1"/>
    <property type="molecule type" value="Genomic_DNA"/>
</dbReference>
<dbReference type="Proteomes" id="UP000316665">
    <property type="component" value="Chromosome"/>
</dbReference>
<dbReference type="OrthoDB" id="8703255at2"/>
<protein>
    <submittedName>
        <fullName evidence="1">Uncharacterized protein</fullName>
    </submittedName>
</protein>
<dbReference type="AlphaFoldDB" id="A0A4Y6RAB7"/>
<evidence type="ECO:0000313" key="1">
    <source>
        <dbReference type="EMBL" id="QDG69407.1"/>
    </source>
</evidence>
<organism evidence="1 2">
    <name type="scientific">Janthinobacterium tructae</name>
    <dbReference type="NCBI Taxonomy" id="2590869"/>
    <lineage>
        <taxon>Bacteria</taxon>
        <taxon>Pseudomonadati</taxon>
        <taxon>Pseudomonadota</taxon>
        <taxon>Betaproteobacteria</taxon>
        <taxon>Burkholderiales</taxon>
        <taxon>Oxalobacteraceae</taxon>
        <taxon>Janthinobacterium</taxon>
    </lineage>
</organism>
<keyword evidence="2" id="KW-1185">Reference proteome</keyword>
<dbReference type="RefSeq" id="WP_141168896.1">
    <property type="nucleotide sequence ID" value="NZ_CP041185.1"/>
</dbReference>
<proteinExistence type="predicted"/>
<reference evidence="1 2" key="1">
    <citation type="submission" date="2019-06" db="EMBL/GenBank/DDBJ databases">
        <title>Complete genome sequence of Janthinobacterium sp. SNU WT3 isolated from diseased rainbow trout.</title>
        <authorList>
            <person name="Oh W.T."/>
            <person name="Park S.C."/>
        </authorList>
    </citation>
    <scope>NUCLEOTIDE SEQUENCE [LARGE SCALE GENOMIC DNA]</scope>
    <source>
        <strain evidence="1 2">SNU WT3</strain>
    </source>
</reference>
<accession>A0A4Y6RAB7</accession>
<evidence type="ECO:0000313" key="2">
    <source>
        <dbReference type="Proteomes" id="UP000316665"/>
    </source>
</evidence>
<dbReference type="KEGG" id="jas:FJQ89_02500"/>
<name>A0A4Y6RAB7_9BURK</name>
<gene>
    <name evidence="1" type="ORF">FJQ89_02500</name>
</gene>